<dbReference type="Pfam" id="PF23598">
    <property type="entry name" value="LRR_14"/>
    <property type="match status" value="1"/>
</dbReference>
<feature type="domain" description="Disease resistance protein winged helix" evidence="9">
    <location>
        <begin position="380"/>
        <end position="446"/>
    </location>
</feature>
<evidence type="ECO:0000259" key="7">
    <source>
        <dbReference type="Pfam" id="PF00931"/>
    </source>
</evidence>
<dbReference type="OrthoDB" id="680011at2759"/>
<dbReference type="InterPro" id="IPR032675">
    <property type="entry name" value="LRR_dom_sf"/>
</dbReference>
<dbReference type="InterPro" id="IPR038005">
    <property type="entry name" value="RX-like_CC"/>
</dbReference>
<evidence type="ECO:0000313" key="11">
    <source>
        <dbReference type="EMBL" id="PUZ60996.1"/>
    </source>
</evidence>
<evidence type="ECO:0000256" key="1">
    <source>
        <dbReference type="ARBA" id="ARBA00008894"/>
    </source>
</evidence>
<dbReference type="PANTHER" id="PTHR23155:SF963">
    <property type="entry name" value="OS06G0287000 PROTEIN"/>
    <property type="match status" value="1"/>
</dbReference>
<dbReference type="Pfam" id="PF00931">
    <property type="entry name" value="NB-ARC"/>
    <property type="match status" value="1"/>
</dbReference>
<dbReference type="FunFam" id="1.10.10.10:FF:000322">
    <property type="entry name" value="Probable disease resistance protein At1g63360"/>
    <property type="match status" value="1"/>
</dbReference>
<sequence length="842" mass="94986">MYGRYIKDELKTIQAVLRAAEVEKKKDELLKVWAEQVQDLSYDIEDCLDEFKVHVKSQSLSGQLLKLGDRYRIAVQIRNLKSRVEEVSSRNTRYSIMKPISSSSAVERDSYMEDIRNQTANNIDESGLVGFATPKNELLRLIDVSSDDGPTKVICVVGMGGLGKTTLARKTYESKEDIPSYFSCCAWVTVSQSFDRKEILKDMIRQLLGADSLDKLLEELQGKLLVQVQHLADCLVHGLKDKRYFVNNNRGSHILVTTRDAGLADRCTSEPLIYHLEPLQIDDAVHLLLRKTSKGQVRETSENMNNIVTKLVKKCGCLPLAILTVGGILATKKIAEWGKFYEELPSELESNPSLEAMRIVTLSYNHLPSHLKPCFLYLSIFPEDFEIRRRRLVDRWIAEGFVKARDVVNIEDVGNSYFNDLVNRSMIQPSAVNIGVVKKCRIHDIMVSVSREQNFVLLTKDNVTNVEEEKIRHVAFHVNKFSEICLDWSRVCSISVFGDRPMEPAHSFCPPQLTQKDVKNIGLLRHMKYLNIAGAKGWIMVANLIDNPKGCLTITMCFPMIFTTLVNFSDRSNLIAEVRMACSTRWSDTKGARLQILEVVDIKGTSKEVLEELGELSQLRKFSVTSKGATENKYKVFCAAIEKLSALQSLYVDAEGSSDVGTLESLKLNGSLSDLPNWFGNLKQLVKMHLSRSRLKEGKTMEILGALPNLMLLRLYRNANVGEKSVFRREAFPNLKEINIYFLKQLRERRFEEGTAPQMRSIEIYGCRLKSGIVGTKHLPRLKTIAVQDDGDVANFDLLRVEVDAHPNHPLLQVSKNQGHNDLGVIEGSNVAAEATESLPAD</sequence>
<dbReference type="InterPro" id="IPR042197">
    <property type="entry name" value="Apaf_helical"/>
</dbReference>
<keyword evidence="5" id="KW-0611">Plant defense</keyword>
<dbReference type="PRINTS" id="PR00364">
    <property type="entry name" value="DISEASERSIST"/>
</dbReference>
<dbReference type="PANTHER" id="PTHR23155">
    <property type="entry name" value="DISEASE RESISTANCE PROTEIN RP"/>
    <property type="match status" value="1"/>
</dbReference>
<dbReference type="InterPro" id="IPR027417">
    <property type="entry name" value="P-loop_NTPase"/>
</dbReference>
<dbReference type="InterPro" id="IPR044974">
    <property type="entry name" value="Disease_R_plants"/>
</dbReference>
<keyword evidence="3" id="KW-0677">Repeat</keyword>
<dbReference type="Proteomes" id="UP000244336">
    <property type="component" value="Chromosome 4"/>
</dbReference>
<keyword evidence="2" id="KW-0433">Leucine-rich repeat</keyword>
<dbReference type="GO" id="GO:0042742">
    <property type="term" value="P:defense response to bacterium"/>
    <property type="evidence" value="ECO:0007669"/>
    <property type="project" value="UniProtKB-ARBA"/>
</dbReference>
<keyword evidence="4" id="KW-0547">Nucleotide-binding</keyword>
<evidence type="ECO:0000259" key="9">
    <source>
        <dbReference type="Pfam" id="PF23559"/>
    </source>
</evidence>
<feature type="domain" description="Disease resistance R13L4/SHOC-2-like LRR" evidence="10">
    <location>
        <begin position="593"/>
        <end position="811"/>
    </location>
</feature>
<dbReference type="InterPro" id="IPR058922">
    <property type="entry name" value="WHD_DRP"/>
</dbReference>
<dbReference type="Gramene" id="PUZ60996">
    <property type="protein sequence ID" value="PUZ60996"/>
    <property type="gene ID" value="GQ55_4G233800"/>
</dbReference>
<comment type="similarity">
    <text evidence="1">Belongs to the disease resistance NB-LRR family.</text>
</comment>
<dbReference type="SUPFAM" id="SSF52058">
    <property type="entry name" value="L domain-like"/>
    <property type="match status" value="1"/>
</dbReference>
<dbReference type="InterPro" id="IPR036388">
    <property type="entry name" value="WH-like_DNA-bd_sf"/>
</dbReference>
<evidence type="ECO:0000256" key="3">
    <source>
        <dbReference type="ARBA" id="ARBA00022737"/>
    </source>
</evidence>
<evidence type="ECO:0000259" key="8">
    <source>
        <dbReference type="Pfam" id="PF18052"/>
    </source>
</evidence>
<dbReference type="GO" id="GO:0009626">
    <property type="term" value="P:plant-type hypersensitive response"/>
    <property type="evidence" value="ECO:0007669"/>
    <property type="project" value="UniProtKB-ARBA"/>
</dbReference>
<keyword evidence="6" id="KW-0175">Coiled coil</keyword>
<evidence type="ECO:0008006" key="13">
    <source>
        <dbReference type="Google" id="ProtNLM"/>
    </source>
</evidence>
<dbReference type="Gene3D" id="1.10.8.430">
    <property type="entry name" value="Helical domain of apoptotic protease-activating factors"/>
    <property type="match status" value="1"/>
</dbReference>
<evidence type="ECO:0000256" key="4">
    <source>
        <dbReference type="ARBA" id="ARBA00022741"/>
    </source>
</evidence>
<keyword evidence="12" id="KW-1185">Reference proteome</keyword>
<dbReference type="Gene3D" id="3.80.10.10">
    <property type="entry name" value="Ribonuclease Inhibitor"/>
    <property type="match status" value="1"/>
</dbReference>
<dbReference type="GO" id="GO:0002758">
    <property type="term" value="P:innate immune response-activating signaling pathway"/>
    <property type="evidence" value="ECO:0007669"/>
    <property type="project" value="UniProtKB-ARBA"/>
</dbReference>
<dbReference type="InterPro" id="IPR041118">
    <property type="entry name" value="Rx_N"/>
</dbReference>
<dbReference type="InterPro" id="IPR002182">
    <property type="entry name" value="NB-ARC"/>
</dbReference>
<dbReference type="Gene3D" id="3.40.50.300">
    <property type="entry name" value="P-loop containing nucleotide triphosphate hydrolases"/>
    <property type="match status" value="1"/>
</dbReference>
<reference evidence="11 12" key="1">
    <citation type="submission" date="2018-04" db="EMBL/GenBank/DDBJ databases">
        <title>WGS assembly of Panicum hallii var. hallii HAL2.</title>
        <authorList>
            <person name="Lovell J."/>
            <person name="Jenkins J."/>
            <person name="Lowry D."/>
            <person name="Mamidi S."/>
            <person name="Sreedasyam A."/>
            <person name="Weng X."/>
            <person name="Barry K."/>
            <person name="Bonette J."/>
            <person name="Campitelli B."/>
            <person name="Daum C."/>
            <person name="Gordon S."/>
            <person name="Gould B."/>
            <person name="Lipzen A."/>
            <person name="MacQueen A."/>
            <person name="Palacio-Mejia J."/>
            <person name="Plott C."/>
            <person name="Shakirov E."/>
            <person name="Shu S."/>
            <person name="Yoshinaga Y."/>
            <person name="Zane M."/>
            <person name="Rokhsar D."/>
            <person name="Grimwood J."/>
            <person name="Schmutz J."/>
            <person name="Juenger T."/>
        </authorList>
    </citation>
    <scope>NUCLEOTIDE SEQUENCE [LARGE SCALE GENOMIC DNA]</scope>
    <source>
        <strain evidence="12">cv. HAL2</strain>
    </source>
</reference>
<dbReference type="EMBL" id="CM009752">
    <property type="protein sequence ID" value="PUZ60996.1"/>
    <property type="molecule type" value="Genomic_DNA"/>
</dbReference>
<organism evidence="11 12">
    <name type="scientific">Panicum hallii var. hallii</name>
    <dbReference type="NCBI Taxonomy" id="1504633"/>
    <lineage>
        <taxon>Eukaryota</taxon>
        <taxon>Viridiplantae</taxon>
        <taxon>Streptophyta</taxon>
        <taxon>Embryophyta</taxon>
        <taxon>Tracheophyta</taxon>
        <taxon>Spermatophyta</taxon>
        <taxon>Magnoliopsida</taxon>
        <taxon>Liliopsida</taxon>
        <taxon>Poales</taxon>
        <taxon>Poaceae</taxon>
        <taxon>PACMAD clade</taxon>
        <taxon>Panicoideae</taxon>
        <taxon>Panicodae</taxon>
        <taxon>Paniceae</taxon>
        <taxon>Panicinae</taxon>
        <taxon>Panicum</taxon>
        <taxon>Panicum sect. Panicum</taxon>
    </lineage>
</organism>
<dbReference type="GO" id="GO:0043531">
    <property type="term" value="F:ADP binding"/>
    <property type="evidence" value="ECO:0007669"/>
    <property type="project" value="InterPro"/>
</dbReference>
<evidence type="ECO:0000259" key="10">
    <source>
        <dbReference type="Pfam" id="PF23598"/>
    </source>
</evidence>
<dbReference type="SUPFAM" id="SSF52540">
    <property type="entry name" value="P-loop containing nucleoside triphosphate hydrolases"/>
    <property type="match status" value="1"/>
</dbReference>
<evidence type="ECO:0000256" key="2">
    <source>
        <dbReference type="ARBA" id="ARBA00022614"/>
    </source>
</evidence>
<dbReference type="Pfam" id="PF23559">
    <property type="entry name" value="WHD_DRP"/>
    <property type="match status" value="1"/>
</dbReference>
<dbReference type="Pfam" id="PF18052">
    <property type="entry name" value="Rx_N"/>
    <property type="match status" value="1"/>
</dbReference>
<feature type="domain" description="NB-ARC" evidence="7">
    <location>
        <begin position="148"/>
        <end position="293"/>
    </location>
</feature>
<dbReference type="InterPro" id="IPR055414">
    <property type="entry name" value="LRR_R13L4/SHOC2-like"/>
</dbReference>
<dbReference type="STRING" id="1504633.A0A2T7DZI1"/>
<accession>A0A2T7DZI1</accession>
<evidence type="ECO:0000256" key="5">
    <source>
        <dbReference type="ARBA" id="ARBA00022821"/>
    </source>
</evidence>
<feature type="domain" description="Disease resistance N-terminal" evidence="8">
    <location>
        <begin position="5"/>
        <end position="63"/>
    </location>
</feature>
<dbReference type="Gene3D" id="1.10.10.10">
    <property type="entry name" value="Winged helix-like DNA-binding domain superfamily/Winged helix DNA-binding domain"/>
    <property type="match status" value="1"/>
</dbReference>
<evidence type="ECO:0000256" key="6">
    <source>
        <dbReference type="ARBA" id="ARBA00023054"/>
    </source>
</evidence>
<evidence type="ECO:0000313" key="12">
    <source>
        <dbReference type="Proteomes" id="UP000244336"/>
    </source>
</evidence>
<dbReference type="AlphaFoldDB" id="A0A2T7DZI1"/>
<name>A0A2T7DZI1_9POAL</name>
<dbReference type="CDD" id="cd14798">
    <property type="entry name" value="RX-CC_like"/>
    <property type="match status" value="1"/>
</dbReference>
<gene>
    <name evidence="11" type="ORF">GQ55_4G233800</name>
</gene>
<dbReference type="Gene3D" id="1.20.5.4130">
    <property type="match status" value="1"/>
</dbReference>
<proteinExistence type="inferred from homology"/>
<protein>
    <recommendedName>
        <fullName evidence="13">NB-ARC domain-containing protein</fullName>
    </recommendedName>
</protein>